<dbReference type="EMBL" id="SRSD01000011">
    <property type="protein sequence ID" value="KAA0888371.1"/>
    <property type="molecule type" value="Genomic_DNA"/>
</dbReference>
<evidence type="ECO:0000256" key="2">
    <source>
        <dbReference type="ARBA" id="ARBA00008163"/>
    </source>
</evidence>
<gene>
    <name evidence="9" type="ORF">ET418_16705</name>
</gene>
<dbReference type="GO" id="GO:0015483">
    <property type="term" value="F:long-chain fatty acid transporting porin activity"/>
    <property type="evidence" value="ECO:0007669"/>
    <property type="project" value="TreeGrafter"/>
</dbReference>
<comment type="caution">
    <text evidence="9">The sequence shown here is derived from an EMBL/GenBank/DDBJ whole genome shotgun (WGS) entry which is preliminary data.</text>
</comment>
<evidence type="ECO:0000256" key="4">
    <source>
        <dbReference type="ARBA" id="ARBA00022692"/>
    </source>
</evidence>
<dbReference type="SUPFAM" id="SSF56935">
    <property type="entry name" value="Porins"/>
    <property type="match status" value="1"/>
</dbReference>
<evidence type="ECO:0000256" key="8">
    <source>
        <dbReference type="SAM" id="SignalP"/>
    </source>
</evidence>
<evidence type="ECO:0000256" key="7">
    <source>
        <dbReference type="ARBA" id="ARBA00023237"/>
    </source>
</evidence>
<evidence type="ECO:0000313" key="9">
    <source>
        <dbReference type="EMBL" id="KAA0888371.1"/>
    </source>
</evidence>
<accession>A0A5A9X9N5</accession>
<keyword evidence="10" id="KW-1185">Reference proteome</keyword>
<keyword evidence="5 8" id="KW-0732">Signal</keyword>
<protein>
    <recommendedName>
        <fullName evidence="11">Long-chain fatty acid transport protein</fullName>
    </recommendedName>
</protein>
<dbReference type="PANTHER" id="PTHR35093:SF8">
    <property type="entry name" value="OUTER MEMBRANE PROTEIN NMB0088-RELATED"/>
    <property type="match status" value="1"/>
</dbReference>
<keyword evidence="7" id="KW-0998">Cell outer membrane</keyword>
<evidence type="ECO:0008006" key="11">
    <source>
        <dbReference type="Google" id="ProtNLM"/>
    </source>
</evidence>
<proteinExistence type="inferred from homology"/>
<feature type="chain" id="PRO_5022756404" description="Long-chain fatty acid transport protein" evidence="8">
    <location>
        <begin position="23"/>
        <end position="404"/>
    </location>
</feature>
<evidence type="ECO:0000256" key="3">
    <source>
        <dbReference type="ARBA" id="ARBA00022452"/>
    </source>
</evidence>
<evidence type="ECO:0000256" key="5">
    <source>
        <dbReference type="ARBA" id="ARBA00022729"/>
    </source>
</evidence>
<feature type="signal peptide" evidence="8">
    <location>
        <begin position="1"/>
        <end position="22"/>
    </location>
</feature>
<dbReference type="GO" id="GO:0009279">
    <property type="term" value="C:cell outer membrane"/>
    <property type="evidence" value="ECO:0007669"/>
    <property type="project" value="UniProtKB-SubCell"/>
</dbReference>
<dbReference type="Gene3D" id="2.40.160.60">
    <property type="entry name" value="Outer membrane protein transport protein (OMPP1/FadL/TodX)"/>
    <property type="match status" value="1"/>
</dbReference>
<comment type="similarity">
    <text evidence="2">Belongs to the OmpP1/FadL family.</text>
</comment>
<dbReference type="Proteomes" id="UP000324298">
    <property type="component" value="Unassembled WGS sequence"/>
</dbReference>
<keyword evidence="4" id="KW-0812">Transmembrane</keyword>
<name>A0A5A9X9N5_9BACT</name>
<evidence type="ECO:0000256" key="6">
    <source>
        <dbReference type="ARBA" id="ARBA00023136"/>
    </source>
</evidence>
<dbReference type="AlphaFoldDB" id="A0A5A9X9N5"/>
<evidence type="ECO:0000313" key="10">
    <source>
        <dbReference type="Proteomes" id="UP000324298"/>
    </source>
</evidence>
<sequence>MYCRAVVLSLVGSLAMCSVSLASSGFVVTYQGAKASGMADAFVAQANDPSANYYNPAGLASLEGNQFSLGMILANQNKWEFRGQVKNPDTGTYAEGSAGARNNILVAPHFYFAHNFGNGLATGLGVTASYPLSVAWSPSSSLARYSKENNMLPLTINPNIAYKLKDYGLSFGAGFNYTYVIASQEMLYSAAQTGSVPLYGRAEVTGGGWGYNLGLKWEPLDYLSFGATYRGKMHIDMSGDLSATTTALSSGSSWTGLPSSHVNTSVNLPAMTVIGAAVKPTKDLVVEFDAQFTEFSSYISPTGTWKDVWAYRLGGQYSLNKNWDLRAGYAFDNNPIADSKVGPNLPDSDRHTVTAGFGYHNDRWAFDMSVGNMNCTNRTVDNDIQKGSYRLNVPFAQTTVTMKF</sequence>
<comment type="subcellular location">
    <subcellularLocation>
        <location evidence="1">Cell outer membrane</location>
        <topology evidence="1">Multi-pass membrane protein</topology>
    </subcellularLocation>
</comment>
<evidence type="ECO:0000256" key="1">
    <source>
        <dbReference type="ARBA" id="ARBA00004571"/>
    </source>
</evidence>
<reference evidence="9 10" key="1">
    <citation type="submission" date="2019-04" db="EMBL/GenBank/DDBJ databases">
        <title>Geobacter ruber sp. nov., ferric-reducing bacteria isolated from paddy soil.</title>
        <authorList>
            <person name="Xu Z."/>
            <person name="Masuda Y."/>
            <person name="Itoh H."/>
            <person name="Senoo K."/>
        </authorList>
    </citation>
    <scope>NUCLEOTIDE SEQUENCE [LARGE SCALE GENOMIC DNA]</scope>
    <source>
        <strain evidence="9 10">Red88</strain>
    </source>
</reference>
<keyword evidence="6" id="KW-0472">Membrane</keyword>
<dbReference type="OrthoDB" id="9922at2"/>
<dbReference type="PANTHER" id="PTHR35093">
    <property type="entry name" value="OUTER MEMBRANE PROTEIN NMB0088-RELATED"/>
    <property type="match status" value="1"/>
</dbReference>
<organism evidence="9 10">
    <name type="scientific">Oryzomonas rubra</name>
    <dbReference type="NCBI Taxonomy" id="2509454"/>
    <lineage>
        <taxon>Bacteria</taxon>
        <taxon>Pseudomonadati</taxon>
        <taxon>Thermodesulfobacteriota</taxon>
        <taxon>Desulfuromonadia</taxon>
        <taxon>Geobacterales</taxon>
        <taxon>Geobacteraceae</taxon>
        <taxon>Oryzomonas</taxon>
    </lineage>
</organism>
<keyword evidence="3" id="KW-1134">Transmembrane beta strand</keyword>
<dbReference type="InterPro" id="IPR005017">
    <property type="entry name" value="OMPP1/FadL/TodX"/>
</dbReference>
<dbReference type="Pfam" id="PF03349">
    <property type="entry name" value="Toluene_X"/>
    <property type="match status" value="1"/>
</dbReference>